<dbReference type="Proteomes" id="UP001141552">
    <property type="component" value="Unassembled WGS sequence"/>
</dbReference>
<dbReference type="PANTHER" id="PTHR34145">
    <property type="entry name" value="OS02G0105600 PROTEIN"/>
    <property type="match status" value="1"/>
</dbReference>
<dbReference type="InterPro" id="IPR036047">
    <property type="entry name" value="F-box-like_dom_sf"/>
</dbReference>
<proteinExistence type="predicted"/>
<feature type="transmembrane region" description="Helical" evidence="2">
    <location>
        <begin position="169"/>
        <end position="188"/>
    </location>
</feature>
<dbReference type="AlphaFoldDB" id="A0A9Q0J0D2"/>
<reference evidence="4" key="2">
    <citation type="journal article" date="2023" name="Plants (Basel)">
        <title>Annotation of the Turnera subulata (Passifloraceae) Draft Genome Reveals the S-Locus Evolved after the Divergence of Turneroideae from Passifloroideae in a Stepwise Manner.</title>
        <authorList>
            <person name="Henning P.M."/>
            <person name="Roalson E.H."/>
            <person name="Mir W."/>
            <person name="McCubbin A.G."/>
            <person name="Shore J.S."/>
        </authorList>
    </citation>
    <scope>NUCLEOTIDE SEQUENCE</scope>
    <source>
        <strain evidence="4">F60SS</strain>
    </source>
</reference>
<feature type="transmembrane region" description="Helical" evidence="2">
    <location>
        <begin position="752"/>
        <end position="773"/>
    </location>
</feature>
<dbReference type="PANTHER" id="PTHR34145:SF68">
    <property type="entry name" value="FBD DOMAIN-CONTAINING PROTEIN"/>
    <property type="match status" value="1"/>
</dbReference>
<keyword evidence="2" id="KW-1133">Transmembrane helix</keyword>
<evidence type="ECO:0000313" key="5">
    <source>
        <dbReference type="Proteomes" id="UP001141552"/>
    </source>
</evidence>
<dbReference type="PROSITE" id="PS50181">
    <property type="entry name" value="FBOX"/>
    <property type="match status" value="1"/>
</dbReference>
<dbReference type="Pfam" id="PF23622">
    <property type="entry name" value="LRR_At1g61320_AtMIF1"/>
    <property type="match status" value="1"/>
</dbReference>
<reference evidence="4" key="1">
    <citation type="submission" date="2022-02" db="EMBL/GenBank/DDBJ databases">
        <authorList>
            <person name="Henning P.M."/>
            <person name="McCubbin A.G."/>
            <person name="Shore J.S."/>
        </authorList>
    </citation>
    <scope>NUCLEOTIDE SEQUENCE</scope>
    <source>
        <strain evidence="4">F60SS</strain>
        <tissue evidence="4">Leaves</tissue>
    </source>
</reference>
<dbReference type="SUPFAM" id="SSF81383">
    <property type="entry name" value="F-box domain"/>
    <property type="match status" value="1"/>
</dbReference>
<dbReference type="Gene3D" id="3.80.10.10">
    <property type="entry name" value="Ribonuclease Inhibitor"/>
    <property type="match status" value="1"/>
</dbReference>
<organism evidence="4 5">
    <name type="scientific">Turnera subulata</name>
    <dbReference type="NCBI Taxonomy" id="218843"/>
    <lineage>
        <taxon>Eukaryota</taxon>
        <taxon>Viridiplantae</taxon>
        <taxon>Streptophyta</taxon>
        <taxon>Embryophyta</taxon>
        <taxon>Tracheophyta</taxon>
        <taxon>Spermatophyta</taxon>
        <taxon>Magnoliopsida</taxon>
        <taxon>eudicotyledons</taxon>
        <taxon>Gunneridae</taxon>
        <taxon>Pentapetalae</taxon>
        <taxon>rosids</taxon>
        <taxon>fabids</taxon>
        <taxon>Malpighiales</taxon>
        <taxon>Passifloraceae</taxon>
        <taxon>Turnera</taxon>
    </lineage>
</organism>
<feature type="transmembrane region" description="Helical" evidence="2">
    <location>
        <begin position="723"/>
        <end position="746"/>
    </location>
</feature>
<dbReference type="InterPro" id="IPR053772">
    <property type="entry name" value="At1g61320/At1g61330-like"/>
</dbReference>
<dbReference type="Gene3D" id="1.20.1280.50">
    <property type="match status" value="1"/>
</dbReference>
<dbReference type="InterPro" id="IPR055357">
    <property type="entry name" value="LRR_At1g61320_AtMIF1"/>
</dbReference>
<keyword evidence="5" id="KW-1185">Reference proteome</keyword>
<protein>
    <recommendedName>
        <fullName evidence="3">F-box domain-containing protein</fullName>
    </recommendedName>
</protein>
<feature type="transmembrane region" description="Helical" evidence="2">
    <location>
        <begin position="99"/>
        <end position="120"/>
    </location>
</feature>
<evidence type="ECO:0000256" key="2">
    <source>
        <dbReference type="SAM" id="Phobius"/>
    </source>
</evidence>
<feature type="region of interest" description="Disordered" evidence="1">
    <location>
        <begin position="56"/>
        <end position="84"/>
    </location>
</feature>
<feature type="domain" description="F-box" evidence="3">
    <location>
        <begin position="194"/>
        <end position="242"/>
    </location>
</feature>
<evidence type="ECO:0000259" key="3">
    <source>
        <dbReference type="PROSITE" id="PS50181"/>
    </source>
</evidence>
<sequence>MASLAFSTSPSLYVGELYGKFLYRFDDYTREKDLLCVPCNTGTLRLVEGPLAVSSEHVRSSPNPATPVHHPTTGPNAKPIGPLEERGDEAIPRRAALSFLFESFSSFLFFKAAGAILLIVTFEFDGSWKPWCLDVLLTFGAYSPQEAWLSQGWKVLEERHQQNSNSNYFRIYILVLGVYVMRLCAWFLHCAIMENRISSLPEEILVMIISILGLREAVRTSVLSRNWRHLWKYTARLIFDAKLVVLGVEPPDIDEHWKFVDAANQVLKSHKNQTLLQFRVLFPVHDKTQFDNWIKFALERRVELLDMDLSPNNGYLLSTKFLCNYNLNSLVALQLKHVDLDGEAIGHILSNSPCLEVLVIFNAKSLVHLKVSGPSLKLKRLQMQDCDSLESLAISATNLAVFQYHGPAIKISVGEVPSLVGLSFGGSYAFSCLLVEHFPWPSSCLRNLESLALDLTANHFKFPAFPYFWNLKRLELVFGARTRGIKRLESFLPFMTLLKKCPVLQWFGLEIRNCNESHPYWKPRSMKAKRQHQFLEVFKLSGFGELKTYVEVALYVLASTQALQILIIDPYRKDTPYESKWPRVDKHIYTTPPTNNGISLWLNVLVLALYIKFSPTCQKTWKCFSREAIKNFYAFLRSAVPSAFMLCLEFWSYEFLVLMSAFLPNPKLETSMMSIRCLPLLKKLLVSGIHFKWNPGVFSSKVSILSFGHNVGCARGCGLQKTAAFICLGAYYFVGLPLAIILTFVVHFGGKGLWIGIVGAIALKTILLLLMTLRTNWELEATEAKERMGGGSAIPS</sequence>
<dbReference type="EMBL" id="JAKUCV010007464">
    <property type="protein sequence ID" value="KAJ4823382.1"/>
    <property type="molecule type" value="Genomic_DNA"/>
</dbReference>
<feature type="transmembrane region" description="Helical" evidence="2">
    <location>
        <begin position="632"/>
        <end position="653"/>
    </location>
</feature>
<dbReference type="SUPFAM" id="SSF52047">
    <property type="entry name" value="RNI-like"/>
    <property type="match status" value="1"/>
</dbReference>
<dbReference type="InterPro" id="IPR001810">
    <property type="entry name" value="F-box_dom"/>
</dbReference>
<dbReference type="OrthoDB" id="2126698at2759"/>
<dbReference type="CDD" id="cd22160">
    <property type="entry name" value="F-box_AtFBL13-like"/>
    <property type="match status" value="1"/>
</dbReference>
<evidence type="ECO:0000256" key="1">
    <source>
        <dbReference type="SAM" id="MobiDB-lite"/>
    </source>
</evidence>
<dbReference type="Pfam" id="PF00646">
    <property type="entry name" value="F-box"/>
    <property type="match status" value="1"/>
</dbReference>
<evidence type="ECO:0000313" key="4">
    <source>
        <dbReference type="EMBL" id="KAJ4823382.1"/>
    </source>
</evidence>
<keyword evidence="2" id="KW-0812">Transmembrane</keyword>
<dbReference type="InterPro" id="IPR053781">
    <property type="entry name" value="F-box_AtFBL13-like"/>
</dbReference>
<name>A0A9Q0J0D2_9ROSI</name>
<accession>A0A9Q0J0D2</accession>
<comment type="caution">
    <text evidence="4">The sequence shown here is derived from an EMBL/GenBank/DDBJ whole genome shotgun (WGS) entry which is preliminary data.</text>
</comment>
<dbReference type="InterPro" id="IPR032675">
    <property type="entry name" value="LRR_dom_sf"/>
</dbReference>
<gene>
    <name evidence="4" type="ORF">Tsubulata_023423</name>
</gene>
<keyword evidence="2" id="KW-0472">Membrane</keyword>